<proteinExistence type="predicted"/>
<dbReference type="Proteomes" id="UP000233748">
    <property type="component" value="Unassembled WGS sequence"/>
</dbReference>
<comment type="caution">
    <text evidence="1">The sequence shown here is derived from an EMBL/GenBank/DDBJ whole genome shotgun (WGS) entry which is preliminary data.</text>
</comment>
<dbReference type="EMBL" id="PHKW01000008">
    <property type="protein sequence ID" value="PKV15571.1"/>
    <property type="molecule type" value="Genomic_DNA"/>
</dbReference>
<organism evidence="1 3">
    <name type="scientific">Xanthomonas prunicola</name>
    <dbReference type="NCBI Taxonomy" id="2053930"/>
    <lineage>
        <taxon>Bacteria</taxon>
        <taxon>Pseudomonadati</taxon>
        <taxon>Pseudomonadota</taxon>
        <taxon>Gammaproteobacteria</taxon>
        <taxon>Lysobacterales</taxon>
        <taxon>Lysobacteraceae</taxon>
        <taxon>Xanthomonas</taxon>
    </lineage>
</organism>
<dbReference type="EMBL" id="PHKV01000008">
    <property type="protein sequence ID" value="PKV11361.1"/>
    <property type="molecule type" value="Genomic_DNA"/>
</dbReference>
<evidence type="ECO:0000313" key="2">
    <source>
        <dbReference type="EMBL" id="PKV15571.1"/>
    </source>
</evidence>
<evidence type="ECO:0000313" key="3">
    <source>
        <dbReference type="Proteomes" id="UP000233720"/>
    </source>
</evidence>
<sequence>MQPIVIKLPDDLGDEGIRSHFLGNIDEYHNALDLDVGQTSDNRVQIDEIDIDKVDLTSDSISIDFTVHYSAYYGCDDANFADEDQRNLYGSRTGNTFTFDRFEMPEQRYPDDEL</sequence>
<keyword evidence="4" id="KW-1185">Reference proteome</keyword>
<reference evidence="3 4" key="1">
    <citation type="submission" date="2017-11" db="EMBL/GenBank/DDBJ databases">
        <title>Xanthomonas prunicola sp. nov., a novel pathogen that affects nectarine (Prunus persica var. nectarine) trees.</title>
        <authorList>
            <person name="Lopez M."/>
            <person name="Lopez-Soriano P."/>
            <person name="Garita-Cambronero J."/>
            <person name="Beltran C."/>
            <person name="Taghouti G."/>
            <person name="Portier P."/>
            <person name="Cubero J."/>
            <person name="Fischer-Le Saux M."/>
            <person name="Marco-Noales E."/>
        </authorList>
    </citation>
    <scope>NUCLEOTIDE SEQUENCE [LARGE SCALE GENOMIC DNA]</scope>
    <source>
        <strain evidence="1 3">CFBP8353</strain>
        <strain evidence="2 4">CFBP8354</strain>
    </source>
</reference>
<dbReference type="AlphaFoldDB" id="A0A2N3RFV7"/>
<name>A0A2N3RFV7_9XANT</name>
<accession>A0A2N3RFV7</accession>
<gene>
    <name evidence="1" type="ORF">XpruCFBP8353_19130</name>
    <name evidence="2" type="ORF">XpruCFBP8354_19520</name>
</gene>
<protein>
    <submittedName>
        <fullName evidence="1">Uncharacterized protein</fullName>
    </submittedName>
</protein>
<dbReference type="Proteomes" id="UP000233720">
    <property type="component" value="Unassembled WGS sequence"/>
</dbReference>
<evidence type="ECO:0000313" key="1">
    <source>
        <dbReference type="EMBL" id="PKV11361.1"/>
    </source>
</evidence>
<evidence type="ECO:0000313" key="4">
    <source>
        <dbReference type="Proteomes" id="UP000233748"/>
    </source>
</evidence>